<evidence type="ECO:0000256" key="1">
    <source>
        <dbReference type="SAM" id="SignalP"/>
    </source>
</evidence>
<evidence type="ECO:0000259" key="2">
    <source>
        <dbReference type="Pfam" id="PF07995"/>
    </source>
</evidence>
<dbReference type="RefSeq" id="WP_091645137.1">
    <property type="nucleotide sequence ID" value="NZ_FOEG01000007.1"/>
</dbReference>
<keyword evidence="4" id="KW-1185">Reference proteome</keyword>
<evidence type="ECO:0000313" key="3">
    <source>
        <dbReference type="EMBL" id="SEP04328.1"/>
    </source>
</evidence>
<dbReference type="PROSITE" id="PS51257">
    <property type="entry name" value="PROKAR_LIPOPROTEIN"/>
    <property type="match status" value="1"/>
</dbReference>
<feature type="chain" id="PRO_5011520080" description="Glucose/Sorbosone dehydrogenase domain-containing protein" evidence="1">
    <location>
        <begin position="33"/>
        <end position="399"/>
    </location>
</feature>
<reference evidence="3 4" key="1">
    <citation type="submission" date="2016-10" db="EMBL/GenBank/DDBJ databases">
        <authorList>
            <person name="de Groot N.N."/>
        </authorList>
    </citation>
    <scope>NUCLEOTIDE SEQUENCE [LARGE SCALE GENOMIC DNA]</scope>
    <source>
        <strain evidence="3 4">CGMCC 1.6291</strain>
    </source>
</reference>
<proteinExistence type="predicted"/>
<accession>A0A1H8UNZ4</accession>
<dbReference type="STRING" id="406100.SAMN04488052_10794"/>
<dbReference type="AlphaFoldDB" id="A0A1H8UNZ4"/>
<dbReference type="Gene3D" id="2.120.10.30">
    <property type="entry name" value="TolB, C-terminal domain"/>
    <property type="match status" value="1"/>
</dbReference>
<dbReference type="InterPro" id="IPR011041">
    <property type="entry name" value="Quinoprot_gluc/sorb_DH_b-prop"/>
</dbReference>
<keyword evidence="1" id="KW-0732">Signal</keyword>
<dbReference type="InterPro" id="IPR011042">
    <property type="entry name" value="6-blade_b-propeller_TolB-like"/>
</dbReference>
<dbReference type="PANTHER" id="PTHR19328">
    <property type="entry name" value="HEDGEHOG-INTERACTING PROTEIN"/>
    <property type="match status" value="1"/>
</dbReference>
<feature type="signal peptide" evidence="1">
    <location>
        <begin position="1"/>
        <end position="32"/>
    </location>
</feature>
<dbReference type="Pfam" id="PF07995">
    <property type="entry name" value="GSDH"/>
    <property type="match status" value="1"/>
</dbReference>
<dbReference type="OrthoDB" id="9770043at2"/>
<organism evidence="3 4">
    <name type="scientific">Aquisalimonas asiatica</name>
    <dbReference type="NCBI Taxonomy" id="406100"/>
    <lineage>
        <taxon>Bacteria</taxon>
        <taxon>Pseudomonadati</taxon>
        <taxon>Pseudomonadota</taxon>
        <taxon>Gammaproteobacteria</taxon>
        <taxon>Chromatiales</taxon>
        <taxon>Ectothiorhodospiraceae</taxon>
        <taxon>Aquisalimonas</taxon>
    </lineage>
</organism>
<name>A0A1H8UNZ4_9GAMM</name>
<dbReference type="InterPro" id="IPR012938">
    <property type="entry name" value="Glc/Sorbosone_DH"/>
</dbReference>
<gene>
    <name evidence="3" type="ORF">SAMN04488052_10794</name>
</gene>
<dbReference type="PANTHER" id="PTHR19328:SF75">
    <property type="entry name" value="ALDOSE SUGAR DEHYDROGENASE YLII"/>
    <property type="match status" value="1"/>
</dbReference>
<sequence length="399" mass="43622">MAIVCRLRLVTLLAGVSFTAACVLGAASTAVAAEEPVGYEVDVVTDGLDSPWSLAFLPGEDVDRALVTEQSGRLLLVDLASGETRTVSGTPEVAAVGQGGLLDVALHPRFADGERWVYLTYSAANDAGSGYATHLGRGRLGDDGEALEAFEVLYVAEPFGSNTGHFGSRLLFDGDERLYMTTGDRRDLDSPQDLRSNWGKTLRFNADGSIPDDNPFVDDDDALDAIYTYGHRNSQGMALHPETGTVWQNEHGQQDGDEINRIDQPGGNYGWPIATYGVQYGSGTRIGDLPHERDDTVNPVYYWDGTRYDHNQSGFPPSGLAVYAGDAFPEWQGDLLMGTLRHRYLGRFEMDDGEVVNEYRLLADRGWRIRDVRVHPVSGEVYVLVDQSDAPLVRLRAAD</sequence>
<dbReference type="SUPFAM" id="SSF50952">
    <property type="entry name" value="Soluble quinoprotein glucose dehydrogenase"/>
    <property type="match status" value="1"/>
</dbReference>
<feature type="domain" description="Glucose/Sorbosone dehydrogenase" evidence="2">
    <location>
        <begin position="48"/>
        <end position="394"/>
    </location>
</feature>
<dbReference type="Proteomes" id="UP000199657">
    <property type="component" value="Unassembled WGS sequence"/>
</dbReference>
<dbReference type="EMBL" id="FOEG01000007">
    <property type="protein sequence ID" value="SEP04328.1"/>
    <property type="molecule type" value="Genomic_DNA"/>
</dbReference>
<protein>
    <recommendedName>
        <fullName evidence="2">Glucose/Sorbosone dehydrogenase domain-containing protein</fullName>
    </recommendedName>
</protein>
<evidence type="ECO:0000313" key="4">
    <source>
        <dbReference type="Proteomes" id="UP000199657"/>
    </source>
</evidence>